<accession>A0A7Z0EGX8</accession>
<organism evidence="4 5">
    <name type="scientific">Glaciibacter psychrotolerans</name>
    <dbReference type="NCBI Taxonomy" id="670054"/>
    <lineage>
        <taxon>Bacteria</taxon>
        <taxon>Bacillati</taxon>
        <taxon>Actinomycetota</taxon>
        <taxon>Actinomycetes</taxon>
        <taxon>Micrococcales</taxon>
        <taxon>Microbacteriaceae</taxon>
        <taxon>Glaciibacter</taxon>
    </lineage>
</organism>
<name>A0A7Z0EGX8_9MICO</name>
<reference evidence="4 5" key="1">
    <citation type="submission" date="2020-07" db="EMBL/GenBank/DDBJ databases">
        <title>Sequencing the genomes of 1000 actinobacteria strains.</title>
        <authorList>
            <person name="Klenk H.-P."/>
        </authorList>
    </citation>
    <scope>NUCLEOTIDE SEQUENCE [LARGE SCALE GENOMIC DNA]</scope>
    <source>
        <strain evidence="4 5">LI1</strain>
    </source>
</reference>
<keyword evidence="1" id="KW-0175">Coiled coil</keyword>
<dbReference type="PANTHER" id="PTHR21666:SF270">
    <property type="entry name" value="MUREIN HYDROLASE ACTIVATOR ENVC"/>
    <property type="match status" value="1"/>
</dbReference>
<feature type="domain" description="M23ase beta-sheet core" evidence="3">
    <location>
        <begin position="336"/>
        <end position="431"/>
    </location>
</feature>
<keyword evidence="5" id="KW-1185">Reference proteome</keyword>
<sequence length="444" mass="45926">MKRTLAMFGRGSTGRRGVPSTRRRTMKRLGGAVASISLTLALVLSLSLAPSGSAQAATYPSWDDLQNAKANTASAQAQVSAIQTLLVSLKAEVDRTAAEANARVAELQAAQDKFDEAARRATDLKDQADASKQEAETATRQAGQLAAQLYRSGGTDLSVNLILDEAGSGKGADELLAKLGSMSKLVERSSEIYAQAQTATNTAQALGDQAHVAQAERETLRIAAEAAMVKAQAASDAADAALTESQAKSVELDQQLKFMQDAQATTTADYEAGVVERERLRKEAENAGGGGGSAGPGLGGGYISSQGWAVPGSGRITDVFGPRPVICGNDGCSGGTHYGTDIGTGCYASIYAAHDGTVEYAGWYGTYGNFVLIDHGGGVKTGYAHIRDGGIFVNVGQQVSVGQNIASSGTTGASDGCHLHFEVRLWGERVNAQPFMASMGAPLG</sequence>
<proteinExistence type="predicted"/>
<evidence type="ECO:0000256" key="1">
    <source>
        <dbReference type="SAM" id="Coils"/>
    </source>
</evidence>
<evidence type="ECO:0000313" key="4">
    <source>
        <dbReference type="EMBL" id="NYJ21423.1"/>
    </source>
</evidence>
<evidence type="ECO:0000256" key="2">
    <source>
        <dbReference type="SAM" id="MobiDB-lite"/>
    </source>
</evidence>
<dbReference type="EMBL" id="JACCFM010000001">
    <property type="protein sequence ID" value="NYJ21423.1"/>
    <property type="molecule type" value="Genomic_DNA"/>
</dbReference>
<dbReference type="Proteomes" id="UP000537260">
    <property type="component" value="Unassembled WGS sequence"/>
</dbReference>
<feature type="region of interest" description="Disordered" evidence="2">
    <location>
        <begin position="1"/>
        <end position="20"/>
    </location>
</feature>
<dbReference type="InterPro" id="IPR011055">
    <property type="entry name" value="Dup_hybrid_motif"/>
</dbReference>
<dbReference type="AlphaFoldDB" id="A0A7Z0EGX8"/>
<evidence type="ECO:0000313" key="5">
    <source>
        <dbReference type="Proteomes" id="UP000537260"/>
    </source>
</evidence>
<dbReference type="InterPro" id="IPR050570">
    <property type="entry name" value="Cell_wall_metabolism_enzyme"/>
</dbReference>
<feature type="coiled-coil region" evidence="1">
    <location>
        <begin position="90"/>
        <end position="141"/>
    </location>
</feature>
<dbReference type="InterPro" id="IPR016047">
    <property type="entry name" value="M23ase_b-sheet_dom"/>
</dbReference>
<evidence type="ECO:0000259" key="3">
    <source>
        <dbReference type="Pfam" id="PF01551"/>
    </source>
</evidence>
<dbReference type="PANTHER" id="PTHR21666">
    <property type="entry name" value="PEPTIDASE-RELATED"/>
    <property type="match status" value="1"/>
</dbReference>
<dbReference type="GO" id="GO:0004222">
    <property type="term" value="F:metalloendopeptidase activity"/>
    <property type="evidence" value="ECO:0007669"/>
    <property type="project" value="TreeGrafter"/>
</dbReference>
<dbReference type="RefSeq" id="WP_179580021.1">
    <property type="nucleotide sequence ID" value="NZ_JACCFM010000001.1"/>
</dbReference>
<comment type="caution">
    <text evidence="4">The sequence shown here is derived from an EMBL/GenBank/DDBJ whole genome shotgun (WGS) entry which is preliminary data.</text>
</comment>
<dbReference type="SUPFAM" id="SSF51261">
    <property type="entry name" value="Duplicated hybrid motif"/>
    <property type="match status" value="1"/>
</dbReference>
<dbReference type="CDD" id="cd12797">
    <property type="entry name" value="M23_peptidase"/>
    <property type="match status" value="1"/>
</dbReference>
<keyword evidence="4" id="KW-0378">Hydrolase</keyword>
<gene>
    <name evidence="4" type="ORF">HNR05_003214</name>
</gene>
<dbReference type="Gene3D" id="2.70.70.10">
    <property type="entry name" value="Glucose Permease (Domain IIA)"/>
    <property type="match status" value="1"/>
</dbReference>
<protein>
    <submittedName>
        <fullName evidence="4">Murein DD-endopeptidase MepM/ murein hydrolase activator NlpD</fullName>
    </submittedName>
</protein>
<dbReference type="Pfam" id="PF01551">
    <property type="entry name" value="Peptidase_M23"/>
    <property type="match status" value="1"/>
</dbReference>